<keyword evidence="3" id="KW-1185">Reference proteome</keyword>
<dbReference type="GO" id="GO:0051301">
    <property type="term" value="P:cell division"/>
    <property type="evidence" value="ECO:0007669"/>
    <property type="project" value="InterPro"/>
</dbReference>
<feature type="compositionally biased region" description="Basic residues" evidence="1">
    <location>
        <begin position="139"/>
        <end position="156"/>
    </location>
</feature>
<dbReference type="OMA" id="QDKSQSW"/>
<dbReference type="OrthoDB" id="10044040at2759"/>
<feature type="region of interest" description="Disordered" evidence="1">
    <location>
        <begin position="1"/>
        <end position="122"/>
    </location>
</feature>
<dbReference type="Ensembl" id="ENSFTIT00000014653.1">
    <property type="protein sequence ID" value="ENSFTIP00000014056.1"/>
    <property type="gene ID" value="ENSFTIG00000009340.1"/>
</dbReference>
<dbReference type="Pfam" id="PF08202">
    <property type="entry name" value="MIS13"/>
    <property type="match status" value="1"/>
</dbReference>
<evidence type="ECO:0000313" key="3">
    <source>
        <dbReference type="Proteomes" id="UP000694562"/>
    </source>
</evidence>
<proteinExistence type="predicted"/>
<organism evidence="2 3">
    <name type="scientific">Falco tinnunculus</name>
    <name type="common">Common kestrel</name>
    <dbReference type="NCBI Taxonomy" id="100819"/>
    <lineage>
        <taxon>Eukaryota</taxon>
        <taxon>Metazoa</taxon>
        <taxon>Chordata</taxon>
        <taxon>Craniata</taxon>
        <taxon>Vertebrata</taxon>
        <taxon>Euteleostomi</taxon>
        <taxon>Archelosauria</taxon>
        <taxon>Archosauria</taxon>
        <taxon>Dinosauria</taxon>
        <taxon>Saurischia</taxon>
        <taxon>Theropoda</taxon>
        <taxon>Coelurosauria</taxon>
        <taxon>Aves</taxon>
        <taxon>Neognathae</taxon>
        <taxon>Neoaves</taxon>
        <taxon>Telluraves</taxon>
        <taxon>Australaves</taxon>
        <taxon>Falconiformes</taxon>
        <taxon>Falconidae</taxon>
        <taxon>Falco</taxon>
    </lineage>
</organism>
<evidence type="ECO:0000313" key="2">
    <source>
        <dbReference type="Ensembl" id="ENSFTIP00000014056.1"/>
    </source>
</evidence>
<feature type="region of interest" description="Disordered" evidence="1">
    <location>
        <begin position="138"/>
        <end position="157"/>
    </location>
</feature>
<sequence>MPRAQRLGGAAMAERGVSGSGPAGSTGPVPVPPQLSGGSQEERSPGGARPAAGGGAADSDPGEEQADPKQFLKQPDKTAGSKNSSPHGVTRAAVKTSRRSPSLGKSTFRLSPLRKSTKSDNMLSSFSLSPRLLITTPQARRRSWRRSSLKGTRRRTSLPPLHQDVTELSKSISLDLPEIDRLSVLLLSSFEFSAQKLEHVLKQTDGFSHETYRANVHSVSEDLKRYMQKLKRDGTLKSCIENPKGVLLDVALDESVAQIKEYIARFTAECQSWDRLLQRYQEGAGEISRQLEERQRQGGWAEPPPHLQTSQAQVLSSKPDYQKILDDQEEVFCCMELVLDELQQAVTVLQTFSEDSRLYLHRLSEQLAARTFRQVDKSPVRKLIAAPPRKALPPEG</sequence>
<reference evidence="2" key="1">
    <citation type="submission" date="2025-08" db="UniProtKB">
        <authorList>
            <consortium name="Ensembl"/>
        </authorList>
    </citation>
    <scope>IDENTIFICATION</scope>
</reference>
<protein>
    <submittedName>
        <fullName evidence="2">DSN1 component of MIS12 kinetochore complex</fullName>
    </submittedName>
</protein>
<feature type="compositionally biased region" description="Polar residues" evidence="1">
    <location>
        <begin position="99"/>
        <end position="109"/>
    </location>
</feature>
<reference evidence="2" key="2">
    <citation type="submission" date="2025-09" db="UniProtKB">
        <authorList>
            <consortium name="Ensembl"/>
        </authorList>
    </citation>
    <scope>IDENTIFICATION</scope>
</reference>
<evidence type="ECO:0000256" key="1">
    <source>
        <dbReference type="SAM" id="MobiDB-lite"/>
    </source>
</evidence>
<name>A0A8C4UQI8_FALTI</name>
<dbReference type="InterPro" id="IPR013218">
    <property type="entry name" value="Dsn1/Mis13"/>
</dbReference>
<dbReference type="PANTHER" id="PTHR14778">
    <property type="entry name" value="KINETOCHORE-ASSOCIATED PROTEIN DSN1 HOMOLOG"/>
    <property type="match status" value="1"/>
</dbReference>
<dbReference type="GO" id="GO:0007059">
    <property type="term" value="P:chromosome segregation"/>
    <property type="evidence" value="ECO:0007669"/>
    <property type="project" value="InterPro"/>
</dbReference>
<dbReference type="AlphaFoldDB" id="A0A8C4UQI8"/>
<dbReference type="Proteomes" id="UP000694562">
    <property type="component" value="Unplaced"/>
</dbReference>
<dbReference type="GO" id="GO:0000444">
    <property type="term" value="C:MIS12/MIND type complex"/>
    <property type="evidence" value="ECO:0007669"/>
    <property type="project" value="InterPro"/>
</dbReference>
<dbReference type="PANTHER" id="PTHR14778:SF2">
    <property type="entry name" value="KINETOCHORE-ASSOCIATED PROTEIN DSN1 HOMOLOG"/>
    <property type="match status" value="1"/>
</dbReference>
<accession>A0A8C4UQI8</accession>